<dbReference type="AlphaFoldDB" id="A0A839ECX8"/>
<accession>A0A839ECX8</accession>
<dbReference type="GO" id="GO:0008233">
    <property type="term" value="F:peptidase activity"/>
    <property type="evidence" value="ECO:0007669"/>
    <property type="project" value="UniProtKB-KW"/>
</dbReference>
<evidence type="ECO:0000256" key="8">
    <source>
        <dbReference type="RuleBase" id="RU364100"/>
    </source>
</evidence>
<dbReference type="GO" id="GO:0003697">
    <property type="term" value="F:single-stranded DNA binding"/>
    <property type="evidence" value="ECO:0007669"/>
    <property type="project" value="InterPro"/>
</dbReference>
<organism evidence="10 11">
    <name type="scientific">Phyllobacterium myrsinacearum</name>
    <dbReference type="NCBI Taxonomy" id="28101"/>
    <lineage>
        <taxon>Bacteria</taxon>
        <taxon>Pseudomonadati</taxon>
        <taxon>Pseudomonadota</taxon>
        <taxon>Alphaproteobacteria</taxon>
        <taxon>Hyphomicrobiales</taxon>
        <taxon>Phyllobacteriaceae</taxon>
        <taxon>Phyllobacterium</taxon>
    </lineage>
</organism>
<dbReference type="GO" id="GO:0006508">
    <property type="term" value="P:proteolysis"/>
    <property type="evidence" value="ECO:0007669"/>
    <property type="project" value="UniProtKB-KW"/>
</dbReference>
<name>A0A839ECX8_9HYPH</name>
<dbReference type="GO" id="GO:0016829">
    <property type="term" value="F:lyase activity"/>
    <property type="evidence" value="ECO:0007669"/>
    <property type="project" value="UniProtKB-KW"/>
</dbReference>
<comment type="similarity">
    <text evidence="1 8">Belongs to the SOS response-associated peptidase family.</text>
</comment>
<dbReference type="PANTHER" id="PTHR13604">
    <property type="entry name" value="DC12-RELATED"/>
    <property type="match status" value="1"/>
</dbReference>
<dbReference type="PANTHER" id="PTHR13604:SF0">
    <property type="entry name" value="ABASIC SITE PROCESSING PROTEIN HMCES"/>
    <property type="match status" value="1"/>
</dbReference>
<reference evidence="10 11" key="1">
    <citation type="submission" date="2020-07" db="EMBL/GenBank/DDBJ databases">
        <title>Genomic Encyclopedia of Type Strains, Phase IV (KMG-V): Genome sequencing to study the core and pangenomes of soil and plant-associated prokaryotes.</title>
        <authorList>
            <person name="Whitman W."/>
        </authorList>
    </citation>
    <scope>NUCLEOTIDE SEQUENCE [LARGE SCALE GENOMIC DNA]</scope>
    <source>
        <strain evidence="10 11">AN3</strain>
    </source>
</reference>
<evidence type="ECO:0000256" key="7">
    <source>
        <dbReference type="ARBA" id="ARBA00023239"/>
    </source>
</evidence>
<gene>
    <name evidence="10" type="ORF">FHW16_000241</name>
</gene>
<dbReference type="GO" id="GO:0106300">
    <property type="term" value="P:protein-DNA covalent cross-linking repair"/>
    <property type="evidence" value="ECO:0007669"/>
    <property type="project" value="InterPro"/>
</dbReference>
<evidence type="ECO:0000256" key="4">
    <source>
        <dbReference type="ARBA" id="ARBA00022801"/>
    </source>
</evidence>
<comment type="caution">
    <text evidence="10">The sequence shown here is derived from an EMBL/GenBank/DDBJ whole genome shotgun (WGS) entry which is preliminary data.</text>
</comment>
<keyword evidence="5" id="KW-0190">Covalent protein-DNA linkage</keyword>
<dbReference type="Gene3D" id="3.90.1680.10">
    <property type="entry name" value="SOS response associated peptidase-like"/>
    <property type="match status" value="1"/>
</dbReference>
<keyword evidence="2 8" id="KW-0645">Protease</keyword>
<evidence type="ECO:0000256" key="9">
    <source>
        <dbReference type="SAM" id="MobiDB-lite"/>
    </source>
</evidence>
<evidence type="ECO:0000256" key="5">
    <source>
        <dbReference type="ARBA" id="ARBA00023124"/>
    </source>
</evidence>
<evidence type="ECO:0000313" key="10">
    <source>
        <dbReference type="EMBL" id="MBA8876559.1"/>
    </source>
</evidence>
<keyword evidence="7" id="KW-0456">Lyase</keyword>
<dbReference type="EMBL" id="JACGXN010000001">
    <property type="protein sequence ID" value="MBA8876559.1"/>
    <property type="molecule type" value="Genomic_DNA"/>
</dbReference>
<feature type="region of interest" description="Disordered" evidence="9">
    <location>
        <begin position="292"/>
        <end position="311"/>
    </location>
</feature>
<dbReference type="Proteomes" id="UP000549052">
    <property type="component" value="Unassembled WGS sequence"/>
</dbReference>
<evidence type="ECO:0000256" key="2">
    <source>
        <dbReference type="ARBA" id="ARBA00022670"/>
    </source>
</evidence>
<proteinExistence type="inferred from homology"/>
<keyword evidence="3" id="KW-0227">DNA damage</keyword>
<dbReference type="InterPro" id="IPR036590">
    <property type="entry name" value="SRAP-like"/>
</dbReference>
<evidence type="ECO:0000256" key="3">
    <source>
        <dbReference type="ARBA" id="ARBA00022763"/>
    </source>
</evidence>
<dbReference type="InterPro" id="IPR003738">
    <property type="entry name" value="SRAP"/>
</dbReference>
<evidence type="ECO:0000256" key="1">
    <source>
        <dbReference type="ARBA" id="ARBA00008136"/>
    </source>
</evidence>
<dbReference type="SUPFAM" id="SSF143081">
    <property type="entry name" value="BB1717-like"/>
    <property type="match status" value="1"/>
</dbReference>
<keyword evidence="11" id="KW-1185">Reference proteome</keyword>
<keyword evidence="6" id="KW-0238">DNA-binding</keyword>
<dbReference type="Pfam" id="PF02586">
    <property type="entry name" value="SRAP"/>
    <property type="match status" value="1"/>
</dbReference>
<evidence type="ECO:0000313" key="11">
    <source>
        <dbReference type="Proteomes" id="UP000549052"/>
    </source>
</evidence>
<evidence type="ECO:0000256" key="6">
    <source>
        <dbReference type="ARBA" id="ARBA00023125"/>
    </source>
</evidence>
<sequence length="311" mass="34620">MNNLAEYGSLKPSLSLMVSLSNHGPPTAEHATSRKLHLDPASKNRMIAVPIQIGFYCMCGRFALLGTPEEIESLMGTMGVDAFPARYNIAPTQPVLMIVSGETPPPGSNRPDRRALLVRWGFIPGWVKDTANYPLMINARSETATDKASFKTAMRHRRALIPASGFYEWRRDGKNKSQAFWIRPKHGGVIAFAGLYEPWANAEGSEMDTGAILTTSANETLRPIHDRMPVVIEPKDFSRWLDCKTQEPRHVADLLKPAQADFFEAIPVSDRVNKVANMGPDILERVAEGMAEVKKPVRQKPPEPDDQMKLF</sequence>
<protein>
    <recommendedName>
        <fullName evidence="8">Abasic site processing protein</fullName>
        <ecNumber evidence="8">3.4.-.-</ecNumber>
    </recommendedName>
</protein>
<dbReference type="EC" id="3.4.-.-" evidence="8"/>
<keyword evidence="4 8" id="KW-0378">Hydrolase</keyword>